<reference evidence="1" key="1">
    <citation type="journal article" date="2019" name="Sci. Rep.">
        <title>Draft genome of Tanacetum cinerariifolium, the natural source of mosquito coil.</title>
        <authorList>
            <person name="Yamashiro T."/>
            <person name="Shiraishi A."/>
            <person name="Satake H."/>
            <person name="Nakayama K."/>
        </authorList>
    </citation>
    <scope>NUCLEOTIDE SEQUENCE</scope>
</reference>
<evidence type="ECO:0000313" key="1">
    <source>
        <dbReference type="EMBL" id="GFC57450.1"/>
    </source>
</evidence>
<gene>
    <name evidence="1" type="ORF">Tci_829420</name>
</gene>
<name>A0A699Q0Z7_TANCI</name>
<protein>
    <submittedName>
        <fullName evidence="1">Uncharacterized protein</fullName>
    </submittedName>
</protein>
<accession>A0A699Q0Z7</accession>
<organism evidence="1">
    <name type="scientific">Tanacetum cinerariifolium</name>
    <name type="common">Dalmatian daisy</name>
    <name type="synonym">Chrysanthemum cinerariifolium</name>
    <dbReference type="NCBI Taxonomy" id="118510"/>
    <lineage>
        <taxon>Eukaryota</taxon>
        <taxon>Viridiplantae</taxon>
        <taxon>Streptophyta</taxon>
        <taxon>Embryophyta</taxon>
        <taxon>Tracheophyta</taxon>
        <taxon>Spermatophyta</taxon>
        <taxon>Magnoliopsida</taxon>
        <taxon>eudicotyledons</taxon>
        <taxon>Gunneridae</taxon>
        <taxon>Pentapetalae</taxon>
        <taxon>asterids</taxon>
        <taxon>campanulids</taxon>
        <taxon>Asterales</taxon>
        <taxon>Asteraceae</taxon>
        <taxon>Asteroideae</taxon>
        <taxon>Anthemideae</taxon>
        <taxon>Anthemidinae</taxon>
        <taxon>Tanacetum</taxon>
    </lineage>
</organism>
<proteinExistence type="predicted"/>
<sequence length="160" mass="18069">MTAAATGVANVVVKAPRPKRDEEFTDEENARDIADIQDASILSQGLPRHIFNTLNQTESAKEMWENIELLMKGSANDLKITKIKIPTHQQNTKFLNNVPSYWAKYVTSVKQNQDISTKSHVELYTYLKAYEPHALKTLKKQEQSSSSVDPLAYLAHSSKH</sequence>
<dbReference type="AlphaFoldDB" id="A0A699Q0Z7"/>
<dbReference type="EMBL" id="BKCJ010973670">
    <property type="protein sequence ID" value="GFC57450.1"/>
    <property type="molecule type" value="Genomic_DNA"/>
</dbReference>
<comment type="caution">
    <text evidence="1">The sequence shown here is derived from an EMBL/GenBank/DDBJ whole genome shotgun (WGS) entry which is preliminary data.</text>
</comment>